<dbReference type="GO" id="GO:0005739">
    <property type="term" value="C:mitochondrion"/>
    <property type="evidence" value="ECO:0007669"/>
    <property type="project" value="UniProtKB-ARBA"/>
</dbReference>
<protein>
    <recommendedName>
        <fullName evidence="2">Homing endonuclease LAGLIDADG domain-containing protein</fullName>
    </recommendedName>
</protein>
<evidence type="ECO:0000313" key="4">
    <source>
        <dbReference type="Proteomes" id="UP000646827"/>
    </source>
</evidence>
<dbReference type="GO" id="GO:0004519">
    <property type="term" value="F:endonuclease activity"/>
    <property type="evidence" value="ECO:0007669"/>
    <property type="project" value="InterPro"/>
</dbReference>
<evidence type="ECO:0000256" key="1">
    <source>
        <dbReference type="SAM" id="MobiDB-lite"/>
    </source>
</evidence>
<accession>A0A8H7RY44</accession>
<dbReference type="PANTHER" id="PTHR36181">
    <property type="entry name" value="INTRON-ENCODED ENDONUCLEASE AI3-RELATED"/>
    <property type="match status" value="1"/>
</dbReference>
<dbReference type="AlphaFoldDB" id="A0A8H7RY44"/>
<feature type="compositionally biased region" description="Polar residues" evidence="1">
    <location>
        <begin position="45"/>
        <end position="57"/>
    </location>
</feature>
<dbReference type="Gene3D" id="3.10.28.10">
    <property type="entry name" value="Homing endonucleases"/>
    <property type="match status" value="2"/>
</dbReference>
<dbReference type="Proteomes" id="UP000646827">
    <property type="component" value="Unassembled WGS sequence"/>
</dbReference>
<dbReference type="InterPro" id="IPR027434">
    <property type="entry name" value="Homing_endonucl"/>
</dbReference>
<sequence>MREHLKTIWSTQELFLLGKIQMVRQSAGNHNIVGSSETTRETLRNNDSNSLKFNSSPAGRMMPPAGADFKYWFIGFTEGDGSFIVNKNGYFPRGDTRGASPPSLEFKVTQSSTDAQILFYIKKELGFGSVSVQDKKNKTHHFRAFNKAYNMDIKFIQNNKNPTLDNAWLSGFSDAEGCFTVNVIKRSETYNQVQVRYILSQKGELELMTKIAEMFNVINKDHFNEDGLNRVKNLMNKINKNTSGHNTPEA</sequence>
<reference evidence="3 4" key="1">
    <citation type="submission" date="2020-12" db="EMBL/GenBank/DDBJ databases">
        <title>Metabolic potential, ecology and presence of endohyphal bacteria is reflected in genomic diversity of Mucoromycotina.</title>
        <authorList>
            <person name="Muszewska A."/>
            <person name="Okrasinska A."/>
            <person name="Steczkiewicz K."/>
            <person name="Drgas O."/>
            <person name="Orlowska M."/>
            <person name="Perlinska-Lenart U."/>
            <person name="Aleksandrzak-Piekarczyk T."/>
            <person name="Szatraj K."/>
            <person name="Zielenkiewicz U."/>
            <person name="Pilsyk S."/>
            <person name="Malc E."/>
            <person name="Mieczkowski P."/>
            <person name="Kruszewska J.S."/>
            <person name="Biernat P."/>
            <person name="Pawlowska J."/>
        </authorList>
    </citation>
    <scope>NUCLEOTIDE SEQUENCE [LARGE SCALE GENOMIC DNA]</scope>
    <source>
        <strain evidence="3 4">CBS 142.35</strain>
    </source>
</reference>
<dbReference type="Pfam" id="PF00961">
    <property type="entry name" value="LAGLIDADG_1"/>
    <property type="match status" value="2"/>
</dbReference>
<gene>
    <name evidence="3" type="ORF">INT45_008344</name>
</gene>
<dbReference type="EMBL" id="JAEPRB010000191">
    <property type="protein sequence ID" value="KAG2219169.1"/>
    <property type="molecule type" value="Genomic_DNA"/>
</dbReference>
<dbReference type="SUPFAM" id="SSF55608">
    <property type="entry name" value="Homing endonucleases"/>
    <property type="match status" value="2"/>
</dbReference>
<feature type="domain" description="Homing endonuclease LAGLIDADG" evidence="2">
    <location>
        <begin position="74"/>
        <end position="157"/>
    </location>
</feature>
<dbReference type="PANTHER" id="PTHR36181:SF2">
    <property type="entry name" value="INTRON-ENCODED ENDONUCLEASE AI3-RELATED"/>
    <property type="match status" value="1"/>
</dbReference>
<organism evidence="3 4">
    <name type="scientific">Circinella minor</name>
    <dbReference type="NCBI Taxonomy" id="1195481"/>
    <lineage>
        <taxon>Eukaryota</taxon>
        <taxon>Fungi</taxon>
        <taxon>Fungi incertae sedis</taxon>
        <taxon>Mucoromycota</taxon>
        <taxon>Mucoromycotina</taxon>
        <taxon>Mucoromycetes</taxon>
        <taxon>Mucorales</taxon>
        <taxon>Lichtheimiaceae</taxon>
        <taxon>Circinella</taxon>
    </lineage>
</organism>
<dbReference type="OrthoDB" id="5405897at2759"/>
<feature type="region of interest" description="Disordered" evidence="1">
    <location>
        <begin position="32"/>
        <end position="57"/>
    </location>
</feature>
<evidence type="ECO:0000313" key="3">
    <source>
        <dbReference type="EMBL" id="KAG2219169.1"/>
    </source>
</evidence>
<name>A0A8H7RY44_9FUNG</name>
<evidence type="ECO:0000259" key="2">
    <source>
        <dbReference type="Pfam" id="PF00961"/>
    </source>
</evidence>
<feature type="domain" description="Homing endonuclease LAGLIDADG" evidence="2">
    <location>
        <begin position="169"/>
        <end position="220"/>
    </location>
</feature>
<dbReference type="InterPro" id="IPR051289">
    <property type="entry name" value="LAGLIDADG_Endonuclease"/>
</dbReference>
<proteinExistence type="predicted"/>
<keyword evidence="4" id="KW-1185">Reference proteome</keyword>
<comment type="caution">
    <text evidence="3">The sequence shown here is derived from an EMBL/GenBank/DDBJ whole genome shotgun (WGS) entry which is preliminary data.</text>
</comment>
<dbReference type="InterPro" id="IPR004860">
    <property type="entry name" value="LAGLIDADG_dom"/>
</dbReference>